<evidence type="ECO:0000256" key="9">
    <source>
        <dbReference type="SAM" id="MobiDB-lite"/>
    </source>
</evidence>
<dbReference type="InterPro" id="IPR016163">
    <property type="entry name" value="Ald_DH_C"/>
</dbReference>
<name>A0AAE1KJP3_PETCI</name>
<dbReference type="GO" id="GO:0005759">
    <property type="term" value="C:mitochondrial matrix"/>
    <property type="evidence" value="ECO:0007669"/>
    <property type="project" value="TreeGrafter"/>
</dbReference>
<keyword evidence="13" id="KW-1185">Reference proteome</keyword>
<evidence type="ECO:0000256" key="4">
    <source>
        <dbReference type="ARBA" id="ARBA00023027"/>
    </source>
</evidence>
<evidence type="ECO:0000256" key="2">
    <source>
        <dbReference type="ARBA" id="ARBA00009986"/>
    </source>
</evidence>
<comment type="caution">
    <text evidence="12">The sequence shown here is derived from an EMBL/GenBank/DDBJ whole genome shotgun (WGS) entry which is preliminary data.</text>
</comment>
<evidence type="ECO:0000256" key="6">
    <source>
        <dbReference type="ARBA" id="ARBA00048142"/>
    </source>
</evidence>
<protein>
    <recommendedName>
        <fullName evidence="7 8">Multifunctional fusion protein</fullName>
    </recommendedName>
    <domain>
        <recommendedName>
            <fullName evidence="8">Delta-1-pyrroline-5-carboxylate dehydrogenase</fullName>
            <shortName evidence="8">P5C dehydrogenase</shortName>
        </recommendedName>
        <alternativeName>
            <fullName evidence="7">L-glutamate gamma-semialdehyde dehydrogenase</fullName>
        </alternativeName>
    </domain>
    <domain>
        <recommendedName>
            <fullName evidence="7">L-glutamate gamma-semialdehyde dehydrogenase</fullName>
            <ecNumber evidence="7">1.2.1.88</ecNumber>
        </recommendedName>
    </domain>
</protein>
<proteinExistence type="inferred from homology"/>
<keyword evidence="10" id="KW-1133">Transmembrane helix</keyword>
<dbReference type="Gene3D" id="3.40.309.10">
    <property type="entry name" value="Aldehyde Dehydrogenase, Chain A, domain 2"/>
    <property type="match status" value="1"/>
</dbReference>
<evidence type="ECO:0000256" key="10">
    <source>
        <dbReference type="SAM" id="Phobius"/>
    </source>
</evidence>
<feature type="compositionally biased region" description="Basic and acidic residues" evidence="9">
    <location>
        <begin position="21"/>
        <end position="30"/>
    </location>
</feature>
<dbReference type="FunFam" id="3.40.309.10:FF:000005">
    <property type="entry name" value="1-pyrroline-5-carboxylate dehydrogenase 1"/>
    <property type="match status" value="1"/>
</dbReference>
<dbReference type="EC" id="1.2.1.88" evidence="7"/>
<organism evidence="12 13">
    <name type="scientific">Petrolisthes cinctipes</name>
    <name type="common">Flat porcelain crab</name>
    <dbReference type="NCBI Taxonomy" id="88211"/>
    <lineage>
        <taxon>Eukaryota</taxon>
        <taxon>Metazoa</taxon>
        <taxon>Ecdysozoa</taxon>
        <taxon>Arthropoda</taxon>
        <taxon>Crustacea</taxon>
        <taxon>Multicrustacea</taxon>
        <taxon>Malacostraca</taxon>
        <taxon>Eumalacostraca</taxon>
        <taxon>Eucarida</taxon>
        <taxon>Decapoda</taxon>
        <taxon>Pleocyemata</taxon>
        <taxon>Anomura</taxon>
        <taxon>Galatheoidea</taxon>
        <taxon>Porcellanidae</taxon>
        <taxon>Petrolisthes</taxon>
    </lineage>
</organism>
<evidence type="ECO:0000256" key="7">
    <source>
        <dbReference type="RuleBase" id="RU366016"/>
    </source>
</evidence>
<dbReference type="InterPro" id="IPR050485">
    <property type="entry name" value="Proline_metab_enzyme"/>
</dbReference>
<dbReference type="NCBIfam" id="TIGR01236">
    <property type="entry name" value="D1pyr5carbox1"/>
    <property type="match status" value="1"/>
</dbReference>
<evidence type="ECO:0000256" key="5">
    <source>
        <dbReference type="ARBA" id="ARBA00023062"/>
    </source>
</evidence>
<feature type="transmembrane region" description="Helical" evidence="10">
    <location>
        <begin position="639"/>
        <end position="657"/>
    </location>
</feature>
<keyword evidence="10" id="KW-0472">Membrane</keyword>
<keyword evidence="4 7" id="KW-0520">NAD</keyword>
<comment type="pathway">
    <text evidence="1 7">Amino-acid degradation; L-proline degradation into L-glutamate; L-glutamate from L-proline: step 2/2.</text>
</comment>
<dbReference type="GO" id="GO:0010133">
    <property type="term" value="P:L-proline catabolic process to L-glutamate"/>
    <property type="evidence" value="ECO:0007669"/>
    <property type="project" value="UniProtKB-UniRule"/>
</dbReference>
<dbReference type="FunFam" id="3.40.605.10:FF:000006">
    <property type="entry name" value="1-pyrroline-5-carboxylate dehydrogenase"/>
    <property type="match status" value="1"/>
</dbReference>
<dbReference type="InterPro" id="IPR015590">
    <property type="entry name" value="Aldehyde_DH_dom"/>
</dbReference>
<accession>A0AAE1KJP3</accession>
<dbReference type="InterPro" id="IPR016160">
    <property type="entry name" value="Ald_DH_CS_CYS"/>
</dbReference>
<dbReference type="InterPro" id="IPR016162">
    <property type="entry name" value="Ald_DH_N"/>
</dbReference>
<dbReference type="Gene3D" id="3.40.605.10">
    <property type="entry name" value="Aldehyde Dehydrogenase, Chain A, domain 1"/>
    <property type="match status" value="1"/>
</dbReference>
<keyword evidence="5 7" id="KW-0642">Proline metabolism</keyword>
<reference evidence="12" key="1">
    <citation type="submission" date="2023-10" db="EMBL/GenBank/DDBJ databases">
        <title>Genome assemblies of two species of porcelain crab, Petrolisthes cinctipes and Petrolisthes manimaculis (Anomura: Porcellanidae).</title>
        <authorList>
            <person name="Angst P."/>
        </authorList>
    </citation>
    <scope>NUCLEOTIDE SEQUENCE</scope>
    <source>
        <strain evidence="12">PB745_01</strain>
        <tissue evidence="12">Gill</tissue>
    </source>
</reference>
<evidence type="ECO:0000256" key="8">
    <source>
        <dbReference type="RuleBase" id="RU366030"/>
    </source>
</evidence>
<feature type="region of interest" description="Disordered" evidence="9">
    <location>
        <begin position="1"/>
        <end position="30"/>
    </location>
</feature>
<dbReference type="CDD" id="cd07123">
    <property type="entry name" value="ALDH_F4-17_P5CDH"/>
    <property type="match status" value="1"/>
</dbReference>
<evidence type="ECO:0000256" key="3">
    <source>
        <dbReference type="ARBA" id="ARBA00023002"/>
    </source>
</evidence>
<gene>
    <name evidence="12" type="ORF">Pcinc_020497</name>
</gene>
<dbReference type="PROSITE" id="PS00070">
    <property type="entry name" value="ALDEHYDE_DEHYDR_CYS"/>
    <property type="match status" value="1"/>
</dbReference>
<dbReference type="PANTHER" id="PTHR42862">
    <property type="entry name" value="DELTA-1-PYRROLINE-5-CARBOXYLATE DEHYDROGENASE 1, ISOFORM A-RELATED"/>
    <property type="match status" value="1"/>
</dbReference>
<feature type="domain" description="Aldehyde dehydrogenase" evidence="11">
    <location>
        <begin position="159"/>
        <end position="623"/>
    </location>
</feature>
<dbReference type="AlphaFoldDB" id="A0AAE1KJP3"/>
<evidence type="ECO:0000313" key="13">
    <source>
        <dbReference type="Proteomes" id="UP001286313"/>
    </source>
</evidence>
<dbReference type="InterPro" id="IPR005931">
    <property type="entry name" value="P5CDH/ALDH4A1"/>
</dbReference>
<dbReference type="SUPFAM" id="SSF53720">
    <property type="entry name" value="ALDH-like"/>
    <property type="match status" value="1"/>
</dbReference>
<sequence length="714" mass="78715">MELTATGVPQANISPSGVRAHSGEVEVERETDWQEYKSAEILSLATLPSSGHRGGAAADTTLLQFLSDQPGDTMLASSIRYSILSSLRRVPVRAVSTVVKDAQIKDFQVENEPVLGYMPGSVERRELEGALEKHSSRVAEVPIMIGDKEYRTDLVQHQVMPHKHTHKIAKFYWATHELVQKAIDVAIAARPAWERVPLSEKFDIWLKAADLMAGKYRQDLNATTMLGQSKTVIQAEIDAAAELIDFIRFNALYAKEGTKWQPRSPEPNSTVNKLRLRGLEGFVAAVSPFNFTAIGGNLAFTPAMMGNVVLWKPSDTAILSNYTVYQIMREAGVPGEAVSFIPTDGPVFGDTITKSPHLAAINFTGSVPTFQRLWNQMGQNLNGYRSFPRLVGECGGKNYHLVHPSADITSVINGTLRSAFEYCGQKCSACSRAYIPESLWPQVKDGLVSIQKTLKVGDPCEFDSFMGAVIDKKAFDRISGYVNHAKSSPNLTILAGGKCDESVGYFVEPTIVETKDPKDRIMTEEIFGPVLSIYVYPDSQVDQMISLANYSTPYALTGAIFGQDQEWLHKATEALKDSAGNFYINDKSTGSVVAQQPFGGARMSGTNDKAGGLQYALKWTSPQAVKQTMVPLTDVTYPYMQNFFPFFLVLVMFVVMVKRVVCKISDRLGDDENEQGSEKETPCKEVGFWAIWKRVSGYGMMTGMIATPKSNFIT</sequence>
<keyword evidence="3 7" id="KW-0560">Oxidoreductase</keyword>
<dbReference type="GO" id="GO:0003842">
    <property type="term" value="F:L-glutamate gamma-semialdehyde dehydrogenase activity"/>
    <property type="evidence" value="ECO:0007669"/>
    <property type="project" value="UniProtKB-UniRule"/>
</dbReference>
<evidence type="ECO:0000313" key="12">
    <source>
        <dbReference type="EMBL" id="KAK3874568.1"/>
    </source>
</evidence>
<comment type="similarity">
    <text evidence="2 7">Belongs to the aldehyde dehydrogenase family.</text>
</comment>
<dbReference type="PANTHER" id="PTHR42862:SF1">
    <property type="entry name" value="DELTA-1-PYRROLINE-5-CARBOXYLATE DEHYDROGENASE 2, ISOFORM A-RELATED"/>
    <property type="match status" value="1"/>
</dbReference>
<keyword evidence="10" id="KW-0812">Transmembrane</keyword>
<comment type="catalytic activity">
    <reaction evidence="6 7">
        <text>L-glutamate 5-semialdehyde + NAD(+) + H2O = L-glutamate + NADH + 2 H(+)</text>
        <dbReference type="Rhea" id="RHEA:30235"/>
        <dbReference type="ChEBI" id="CHEBI:15377"/>
        <dbReference type="ChEBI" id="CHEBI:15378"/>
        <dbReference type="ChEBI" id="CHEBI:29985"/>
        <dbReference type="ChEBI" id="CHEBI:57540"/>
        <dbReference type="ChEBI" id="CHEBI:57945"/>
        <dbReference type="ChEBI" id="CHEBI:58066"/>
        <dbReference type="EC" id="1.2.1.88"/>
    </reaction>
</comment>
<evidence type="ECO:0000256" key="1">
    <source>
        <dbReference type="ARBA" id="ARBA00004786"/>
    </source>
</evidence>
<dbReference type="InterPro" id="IPR016161">
    <property type="entry name" value="Ald_DH/histidinol_DH"/>
</dbReference>
<dbReference type="Pfam" id="PF00171">
    <property type="entry name" value="Aldedh"/>
    <property type="match status" value="1"/>
</dbReference>
<dbReference type="EMBL" id="JAWQEG010002094">
    <property type="protein sequence ID" value="KAK3874568.1"/>
    <property type="molecule type" value="Genomic_DNA"/>
</dbReference>
<evidence type="ECO:0000259" key="11">
    <source>
        <dbReference type="Pfam" id="PF00171"/>
    </source>
</evidence>
<dbReference type="Proteomes" id="UP001286313">
    <property type="component" value="Unassembled WGS sequence"/>
</dbReference>